<evidence type="ECO:0000313" key="3">
    <source>
        <dbReference type="Proteomes" id="UP001228113"/>
    </source>
</evidence>
<protein>
    <recommendedName>
        <fullName evidence="1">Helicase XPB/Ssl2 N-terminal domain-containing protein</fullName>
    </recommendedName>
</protein>
<reference evidence="2" key="1">
    <citation type="journal article" date="2023" name="Int. J. Syst. Evol. Microbiol.">
        <title>Mesoterricola silvestris gen. nov., sp. nov., Mesoterricola sediminis sp. nov., Geothrix oryzae sp. nov., Geothrix edaphica sp. nov., Geothrix rubra sp. nov., and Geothrix limicola sp. nov., six novel members of Acidobacteriota isolated from soils.</title>
        <authorList>
            <person name="Itoh H."/>
            <person name="Sugisawa Y."/>
            <person name="Mise K."/>
            <person name="Xu Z."/>
            <person name="Kuniyasu M."/>
            <person name="Ushijima N."/>
            <person name="Kawano K."/>
            <person name="Kobayashi E."/>
            <person name="Shiratori Y."/>
            <person name="Masuda Y."/>
            <person name="Senoo K."/>
        </authorList>
    </citation>
    <scope>NUCLEOTIDE SEQUENCE</scope>
    <source>
        <strain evidence="2">W786</strain>
    </source>
</reference>
<dbReference type="PROSITE" id="PS52050">
    <property type="entry name" value="WYL"/>
    <property type="match status" value="1"/>
</dbReference>
<dbReference type="InterPro" id="IPR032830">
    <property type="entry name" value="XPB/Ssl2_N"/>
</dbReference>
<organism evidence="2 3">
    <name type="scientific">Mesoterricola sediminis</name>
    <dbReference type="NCBI Taxonomy" id="2927980"/>
    <lineage>
        <taxon>Bacteria</taxon>
        <taxon>Pseudomonadati</taxon>
        <taxon>Acidobacteriota</taxon>
        <taxon>Holophagae</taxon>
        <taxon>Holophagales</taxon>
        <taxon>Holophagaceae</taxon>
        <taxon>Mesoterricola</taxon>
    </lineage>
</organism>
<dbReference type="Proteomes" id="UP001228113">
    <property type="component" value="Chromosome"/>
</dbReference>
<proteinExistence type="predicted"/>
<keyword evidence="3" id="KW-1185">Reference proteome</keyword>
<evidence type="ECO:0000259" key="1">
    <source>
        <dbReference type="Pfam" id="PF13625"/>
    </source>
</evidence>
<name>A0AA48GS21_9BACT</name>
<gene>
    <name evidence="2" type="ORF">METESE_00770</name>
</gene>
<dbReference type="Pfam" id="PF13625">
    <property type="entry name" value="Helicase_C_3"/>
    <property type="match status" value="1"/>
</dbReference>
<dbReference type="AlphaFoldDB" id="A0AA48GS21"/>
<accession>A0AA48GS21</accession>
<dbReference type="EMBL" id="AP027081">
    <property type="protein sequence ID" value="BDU75119.1"/>
    <property type="molecule type" value="Genomic_DNA"/>
</dbReference>
<dbReference type="KEGG" id="msea:METESE_00770"/>
<feature type="domain" description="Helicase XPB/Ssl2 N-terminal" evidence="1">
    <location>
        <begin position="333"/>
        <end position="453"/>
    </location>
</feature>
<evidence type="ECO:0000313" key="2">
    <source>
        <dbReference type="EMBL" id="BDU75119.1"/>
    </source>
</evidence>
<sequence>MAPSHYQLLCNCSDDQLRAICQRRKLPVPQYWQEGPEGRTRLLKTMVFHLEDNKQLTNTLLDLDAAKLACLKALAEAERQPEPAFQEELLTLGLILPHAGQWVVPGRVADALADFDDAAFCFQAGPDVELIPAQPYGFALALTSVLLRCMGGIRVLKGGLPAKKELTQLLFRNAMLKDERDATLVFGLLHRLGLLWNREGRVDTLLPAVLSHAPRWVPERAFAILLEHDLKLWNMPPADDRTFFMQHLLERRGQVLAVKPFLAFLQTLHPLDAGRTETVFLPFLGRMGLVDLDASGQHVRLSAHGEALAQEYLLRDHRGTEPHWTLLQADQPLVIQPTLEVLTPMVQNPHRLLRVAQMAEVEILDAMVTLRIGSDTLVRALDTGLTLEEMNGLLGAPAAAVPQPLAQLLEDLARRLGEVEVQQGCRLVRARSAALADELMLRPELATLNLQRISETVLEANGPGNAFALLKQAGFLPKPGRFLPVSIDGDESLYLWSLACLSFVDEQGMNHHLDPVRQIIHAALQRIQAEDPNLYQEVRRRVPMLHMGMGAQAAEETQRIIEYAASYNLMVELTYLPLAAHRPQLRKVTPQGVDGEHLRGFCHLHQEVMTFRLSRIMGVRLLNERGWTPPVTTQAG</sequence>